<dbReference type="Gene3D" id="3.40.50.150">
    <property type="entry name" value="Vaccinia Virus protein VP39"/>
    <property type="match status" value="1"/>
</dbReference>
<evidence type="ECO:0008006" key="3">
    <source>
        <dbReference type="Google" id="ProtNLM"/>
    </source>
</evidence>
<dbReference type="STRING" id="448.Lery_0052"/>
<evidence type="ECO:0000313" key="1">
    <source>
        <dbReference type="EMBL" id="KTC99942.1"/>
    </source>
</evidence>
<protein>
    <recommendedName>
        <fullName evidence="3">SAM-dependent methyltransferase</fullName>
    </recommendedName>
</protein>
<organism evidence="1 2">
    <name type="scientific">Legionella erythra</name>
    <dbReference type="NCBI Taxonomy" id="448"/>
    <lineage>
        <taxon>Bacteria</taxon>
        <taxon>Pseudomonadati</taxon>
        <taxon>Pseudomonadota</taxon>
        <taxon>Gammaproteobacteria</taxon>
        <taxon>Legionellales</taxon>
        <taxon>Legionellaceae</taxon>
        <taxon>Legionella</taxon>
    </lineage>
</organism>
<keyword evidence="2" id="KW-1185">Reference proteome</keyword>
<dbReference type="EMBL" id="LNYA01000001">
    <property type="protein sequence ID" value="KTC99942.1"/>
    <property type="molecule type" value="Genomic_DNA"/>
</dbReference>
<comment type="caution">
    <text evidence="1">The sequence shown here is derived from an EMBL/GenBank/DDBJ whole genome shotgun (WGS) entry which is preliminary data.</text>
</comment>
<gene>
    <name evidence="1" type="ORF">Lery_0052</name>
</gene>
<reference evidence="1 2" key="1">
    <citation type="submission" date="2015-11" db="EMBL/GenBank/DDBJ databases">
        <title>Genomic analysis of 38 Legionella species identifies large and diverse effector repertoires.</title>
        <authorList>
            <person name="Burstein D."/>
            <person name="Amaro F."/>
            <person name="Zusman T."/>
            <person name="Lifshitz Z."/>
            <person name="Cohen O."/>
            <person name="Gilbert J.A."/>
            <person name="Pupko T."/>
            <person name="Shuman H.A."/>
            <person name="Segal G."/>
        </authorList>
    </citation>
    <scope>NUCLEOTIDE SEQUENCE [LARGE SCALE GENOMIC DNA]</scope>
    <source>
        <strain evidence="1 2">SE-32A-C8</strain>
    </source>
</reference>
<dbReference type="PATRIC" id="fig|448.7.peg.53"/>
<dbReference type="RefSeq" id="WP_058525243.1">
    <property type="nucleotide sequence ID" value="NZ_CAAAHY010000004.1"/>
</dbReference>
<name>A0A0W0TX14_LEGER</name>
<dbReference type="OrthoDB" id="9787807at2"/>
<accession>A0A0W0TX14</accession>
<sequence length="228" mass="26032">MNKLVIWGHHVDEYREMFDLTEADLQGKILEFGCGPSAINAELTGKAAQCVSCDPLFSLDIDTLNSKVSLIFADMLKKVTQEKEKFDFSRYENSLNELVEKRRSGLAAFFADYLRGKEEKRYIGITEIKLPFKDFTFDYALSSHYLFAELDNQDVAFHAQAIEELARVAKEVRIFPLIDRHGQPSPLLGPVLLELQQHNYGVEVRSVNYHLQPSGNAMLRVWAQECPV</sequence>
<dbReference type="Proteomes" id="UP000054773">
    <property type="component" value="Unassembled WGS sequence"/>
</dbReference>
<dbReference type="InterPro" id="IPR029063">
    <property type="entry name" value="SAM-dependent_MTases_sf"/>
</dbReference>
<dbReference type="AlphaFoldDB" id="A0A0W0TX14"/>
<proteinExistence type="predicted"/>
<evidence type="ECO:0000313" key="2">
    <source>
        <dbReference type="Proteomes" id="UP000054773"/>
    </source>
</evidence>
<dbReference type="SUPFAM" id="SSF53335">
    <property type="entry name" value="S-adenosyl-L-methionine-dependent methyltransferases"/>
    <property type="match status" value="1"/>
</dbReference>